<evidence type="ECO:0000256" key="5">
    <source>
        <dbReference type="ARBA" id="ARBA00023242"/>
    </source>
</evidence>
<dbReference type="RefSeq" id="XP_021852301.1">
    <property type="nucleotide sequence ID" value="XM_021996609.2"/>
</dbReference>
<dbReference type="OrthoDB" id="1909330at2759"/>
<dbReference type="GeneID" id="110791851"/>
<keyword evidence="5" id="KW-0539">Nucleus</keyword>
<accession>A0A9R0INA7</accession>
<dbReference type="Pfam" id="PF02362">
    <property type="entry name" value="B3"/>
    <property type="match status" value="1"/>
</dbReference>
<reference evidence="9" key="1">
    <citation type="journal article" date="2021" name="Nat. Commun.">
        <title>Genomic analyses provide insights into spinach domestication and the genetic basis of agronomic traits.</title>
        <authorList>
            <person name="Cai X."/>
            <person name="Sun X."/>
            <person name="Xu C."/>
            <person name="Sun H."/>
            <person name="Wang X."/>
            <person name="Ge C."/>
            <person name="Zhang Z."/>
            <person name="Wang Q."/>
            <person name="Fei Z."/>
            <person name="Jiao C."/>
            <person name="Wang Q."/>
        </authorList>
    </citation>
    <scope>NUCLEOTIDE SEQUENCE [LARGE SCALE GENOMIC DNA]</scope>
    <source>
        <strain evidence="9">cv. Varoflay</strain>
    </source>
</reference>
<dbReference type="GO" id="GO:0003677">
    <property type="term" value="F:DNA binding"/>
    <property type="evidence" value="ECO:0007669"/>
    <property type="project" value="UniProtKB-KW"/>
</dbReference>
<reference evidence="10" key="2">
    <citation type="submission" date="2025-08" db="UniProtKB">
        <authorList>
            <consortium name="RefSeq"/>
        </authorList>
    </citation>
    <scope>IDENTIFICATION</scope>
    <source>
        <tissue evidence="10">Leaf</tissue>
    </source>
</reference>
<comment type="subcellular location">
    <subcellularLocation>
        <location evidence="1">Nucleus</location>
    </subcellularLocation>
</comment>
<dbReference type="GO" id="GO:0005634">
    <property type="term" value="C:nucleus"/>
    <property type="evidence" value="ECO:0007669"/>
    <property type="project" value="UniProtKB-SubCell"/>
</dbReference>
<feature type="domain" description="TF-B3" evidence="8">
    <location>
        <begin position="96"/>
        <end position="187"/>
    </location>
</feature>
<dbReference type="PANTHER" id="PTHR31391">
    <property type="entry name" value="B3 DOMAIN-CONTAINING PROTEIN OS11G0197600-RELATED"/>
    <property type="match status" value="1"/>
</dbReference>
<keyword evidence="3" id="KW-0238">DNA-binding</keyword>
<dbReference type="InterPro" id="IPR044837">
    <property type="entry name" value="REM16-like"/>
</dbReference>
<dbReference type="SUPFAM" id="SSF101936">
    <property type="entry name" value="DNA-binding pseudobarrel domain"/>
    <property type="match status" value="1"/>
</dbReference>
<dbReference type="PANTHER" id="PTHR31391:SF101">
    <property type="entry name" value="B3 DOMAIN-CONTAINING PROTEIN OS01G0234100"/>
    <property type="match status" value="1"/>
</dbReference>
<dbReference type="InterPro" id="IPR003340">
    <property type="entry name" value="B3_DNA-bd"/>
</dbReference>
<sequence length="429" mass="48971">MSSPSSPHPIPVPFQVFHLQAESSKLLKNKRSNRNSIKRTWSHLIPCFETGLRHQHRKPKRRRPTGLESADKIFKSAVINQAEEFQSKLDPEYPSFVKALVKSHVTGCFWMRLPAPFCQTHLPVIDTFFTLETHSKKLYKAKYLASRQGLSGGWKGFAVSERLLEGDALVFHLISDTKFKVYVIKENNLTEVDGTLSSINLNTHEIQSDPGIVDQTSMQPPQNSESNSTGNSGRVVDGFPIYEEATLSPNTVSTFENFSIVINDLLKDYELPRHIKWSYYKLCCSQDALLHEQLPQWMNHILVGGIIIETVTIADALRQCELSTPKEEFAVWDKTLSALELLGMNVGFLRTHQHRLQRIVHDPEVAIVKQKCLELCAENSRAEDEIRSLTARLVEMKKVHIKRATDIDNLKSKLSNHEIRFQELVHTPW</sequence>
<evidence type="ECO:0000256" key="3">
    <source>
        <dbReference type="ARBA" id="ARBA00023125"/>
    </source>
</evidence>
<dbReference type="AlphaFoldDB" id="A0A9R0INA7"/>
<gene>
    <name evidence="10" type="primary">LOC110791851</name>
</gene>
<feature type="coiled-coil region" evidence="6">
    <location>
        <begin position="372"/>
        <end position="427"/>
    </location>
</feature>
<dbReference type="Gene3D" id="2.40.330.10">
    <property type="entry name" value="DNA-binding pseudobarrel domain"/>
    <property type="match status" value="1"/>
</dbReference>
<evidence type="ECO:0000256" key="7">
    <source>
        <dbReference type="SAM" id="MobiDB-lite"/>
    </source>
</evidence>
<organism evidence="9 10">
    <name type="scientific">Spinacia oleracea</name>
    <name type="common">Spinach</name>
    <dbReference type="NCBI Taxonomy" id="3562"/>
    <lineage>
        <taxon>Eukaryota</taxon>
        <taxon>Viridiplantae</taxon>
        <taxon>Streptophyta</taxon>
        <taxon>Embryophyta</taxon>
        <taxon>Tracheophyta</taxon>
        <taxon>Spermatophyta</taxon>
        <taxon>Magnoliopsida</taxon>
        <taxon>eudicotyledons</taxon>
        <taxon>Gunneridae</taxon>
        <taxon>Pentapetalae</taxon>
        <taxon>Caryophyllales</taxon>
        <taxon>Chenopodiaceae</taxon>
        <taxon>Chenopodioideae</taxon>
        <taxon>Anserineae</taxon>
        <taxon>Spinacia</taxon>
    </lineage>
</organism>
<feature type="region of interest" description="Disordered" evidence="7">
    <location>
        <begin position="211"/>
        <end position="232"/>
    </location>
</feature>
<evidence type="ECO:0000256" key="4">
    <source>
        <dbReference type="ARBA" id="ARBA00023163"/>
    </source>
</evidence>
<proteinExistence type="predicted"/>
<keyword evidence="6" id="KW-0175">Coiled coil</keyword>
<dbReference type="InterPro" id="IPR015300">
    <property type="entry name" value="DNA-bd_pseudobarrel_sf"/>
</dbReference>
<protein>
    <submittedName>
        <fullName evidence="10">B3 domain-containing protein Os01g0234100 isoform X1</fullName>
    </submittedName>
</protein>
<evidence type="ECO:0000259" key="8">
    <source>
        <dbReference type="PROSITE" id="PS50863"/>
    </source>
</evidence>
<dbReference type="CDD" id="cd10017">
    <property type="entry name" value="B3_DNA"/>
    <property type="match status" value="1"/>
</dbReference>
<name>A0A9R0INA7_SPIOL</name>
<evidence type="ECO:0000256" key="2">
    <source>
        <dbReference type="ARBA" id="ARBA00023015"/>
    </source>
</evidence>
<evidence type="ECO:0000256" key="6">
    <source>
        <dbReference type="SAM" id="Coils"/>
    </source>
</evidence>
<evidence type="ECO:0000313" key="10">
    <source>
        <dbReference type="RefSeq" id="XP_021852301.1"/>
    </source>
</evidence>
<evidence type="ECO:0000256" key="1">
    <source>
        <dbReference type="ARBA" id="ARBA00004123"/>
    </source>
</evidence>
<keyword evidence="2" id="KW-0805">Transcription regulation</keyword>
<dbReference type="PROSITE" id="PS50863">
    <property type="entry name" value="B3"/>
    <property type="match status" value="1"/>
</dbReference>
<keyword evidence="9" id="KW-1185">Reference proteome</keyword>
<dbReference type="KEGG" id="soe:110791851"/>
<dbReference type="Proteomes" id="UP000813463">
    <property type="component" value="Chromosome 3"/>
</dbReference>
<feature type="compositionally biased region" description="Polar residues" evidence="7">
    <location>
        <begin position="214"/>
        <end position="232"/>
    </location>
</feature>
<keyword evidence="4" id="KW-0804">Transcription</keyword>
<dbReference type="SMART" id="SM01019">
    <property type="entry name" value="B3"/>
    <property type="match status" value="1"/>
</dbReference>
<evidence type="ECO:0000313" key="9">
    <source>
        <dbReference type="Proteomes" id="UP000813463"/>
    </source>
</evidence>